<evidence type="ECO:0000313" key="1">
    <source>
        <dbReference type="EMBL" id="CAD8547221.1"/>
    </source>
</evidence>
<dbReference type="EMBL" id="HBER01044791">
    <property type="protein sequence ID" value="CAD8547221.1"/>
    <property type="molecule type" value="Transcribed_RNA"/>
</dbReference>
<reference evidence="1" key="1">
    <citation type="submission" date="2021-01" db="EMBL/GenBank/DDBJ databases">
        <authorList>
            <person name="Corre E."/>
            <person name="Pelletier E."/>
            <person name="Niang G."/>
            <person name="Scheremetjew M."/>
            <person name="Finn R."/>
            <person name="Kale V."/>
            <person name="Holt S."/>
            <person name="Cochrane G."/>
            <person name="Meng A."/>
            <person name="Brown T."/>
            <person name="Cohen L."/>
        </authorList>
    </citation>
    <scope>NUCLEOTIDE SEQUENCE</scope>
    <source>
        <strain evidence="1">RCC1130</strain>
    </source>
</reference>
<organism evidence="1">
    <name type="scientific">Calcidiscus leptoporus</name>
    <dbReference type="NCBI Taxonomy" id="127549"/>
    <lineage>
        <taxon>Eukaryota</taxon>
        <taxon>Haptista</taxon>
        <taxon>Haptophyta</taxon>
        <taxon>Prymnesiophyceae</taxon>
        <taxon>Coccolithales</taxon>
        <taxon>Calcidiscaceae</taxon>
        <taxon>Calcidiscus</taxon>
    </lineage>
</organism>
<dbReference type="AlphaFoldDB" id="A0A7S0P2H1"/>
<name>A0A7S0P2H1_9EUKA</name>
<proteinExistence type="predicted"/>
<gene>
    <name evidence="1" type="ORF">CLEP1334_LOCUS22511</name>
</gene>
<sequence>MRFNGTSLINDWRCPARGQNNMAAAITSFCNVCNQVMAPPTTSTYKKLTPLGMCAPFLAGRTFCSDKSAVAVAHWLVEHVAVAARATLGRHRCRRRTEWRVRDRLAAMGDPGMAALACVGSFAGARGRRGSAQTHRHC</sequence>
<protein>
    <submittedName>
        <fullName evidence="1">Uncharacterized protein</fullName>
    </submittedName>
</protein>
<accession>A0A7S0P2H1</accession>